<accession>A0A382DT95</accession>
<dbReference type="PANTHER" id="PTHR43643:SF3">
    <property type="entry name" value="HISTIDINOL-PHOSPHATE AMINOTRANSFERASE"/>
    <property type="match status" value="1"/>
</dbReference>
<dbReference type="SUPFAM" id="SSF53383">
    <property type="entry name" value="PLP-dependent transferases"/>
    <property type="match status" value="1"/>
</dbReference>
<name>A0A382DT95_9ZZZZ</name>
<evidence type="ECO:0000256" key="1">
    <source>
        <dbReference type="ARBA" id="ARBA00022576"/>
    </source>
</evidence>
<evidence type="ECO:0000256" key="3">
    <source>
        <dbReference type="ARBA" id="ARBA00022898"/>
    </source>
</evidence>
<dbReference type="Pfam" id="PF00155">
    <property type="entry name" value="Aminotran_1_2"/>
    <property type="match status" value="1"/>
</dbReference>
<evidence type="ECO:0000313" key="5">
    <source>
        <dbReference type="EMBL" id="SVB41618.1"/>
    </source>
</evidence>
<keyword evidence="1" id="KW-0032">Aminotransferase</keyword>
<dbReference type="EMBL" id="UINC01040982">
    <property type="protein sequence ID" value="SVB41618.1"/>
    <property type="molecule type" value="Genomic_DNA"/>
</dbReference>
<keyword evidence="2" id="KW-0808">Transferase</keyword>
<reference evidence="5" key="1">
    <citation type="submission" date="2018-05" db="EMBL/GenBank/DDBJ databases">
        <authorList>
            <person name="Lanie J.A."/>
            <person name="Ng W.-L."/>
            <person name="Kazmierczak K.M."/>
            <person name="Andrzejewski T.M."/>
            <person name="Davidsen T.M."/>
            <person name="Wayne K.J."/>
            <person name="Tettelin H."/>
            <person name="Glass J.I."/>
            <person name="Rusch D."/>
            <person name="Podicherti R."/>
            <person name="Tsui H.-C.T."/>
            <person name="Winkler M.E."/>
        </authorList>
    </citation>
    <scope>NUCLEOTIDE SEQUENCE</scope>
</reference>
<evidence type="ECO:0000256" key="2">
    <source>
        <dbReference type="ARBA" id="ARBA00022679"/>
    </source>
</evidence>
<dbReference type="InterPro" id="IPR004839">
    <property type="entry name" value="Aminotransferase_I/II_large"/>
</dbReference>
<gene>
    <name evidence="5" type="ORF">METZ01_LOCUS194472</name>
</gene>
<dbReference type="InterPro" id="IPR015424">
    <property type="entry name" value="PyrdxlP-dep_Trfase"/>
</dbReference>
<feature type="domain" description="Aminotransferase class I/classII large" evidence="4">
    <location>
        <begin position="36"/>
        <end position="289"/>
    </location>
</feature>
<dbReference type="GO" id="GO:0008483">
    <property type="term" value="F:transaminase activity"/>
    <property type="evidence" value="ECO:0007669"/>
    <property type="project" value="UniProtKB-KW"/>
</dbReference>
<sequence length="296" mass="33140">MNNLIDSLVPDNIRTLKAYKPGKPIEAWVKELGITKAIKVASNENPLGPSPPALKAAATELDQLHIYPDGDSRRLKEVLSTHLQVATDELIFGAGSDELIDLIVRTFCKPEQDQILTHKYAFISYRLSAQAHNVEFIETAVDDSFRIDLDALLEAVTARTRIIFLANPNNPTGQHVRRSEFERLLSELPKHIILVVDEAYHEYAIGRQGMEYPDSISYKSTSFRPLLITLRTFSKIYGLAGLRVGYAVANPDIIDYMNRVRRPFNINRVAQAAASASLEDTTHLAQSREIARSGTR</sequence>
<dbReference type="InterPro" id="IPR015422">
    <property type="entry name" value="PyrdxlP-dep_Trfase_small"/>
</dbReference>
<dbReference type="Gene3D" id="3.40.640.10">
    <property type="entry name" value="Type I PLP-dependent aspartate aminotransferase-like (Major domain)"/>
    <property type="match status" value="1"/>
</dbReference>
<dbReference type="InterPro" id="IPR015421">
    <property type="entry name" value="PyrdxlP-dep_Trfase_major"/>
</dbReference>
<dbReference type="Gene3D" id="3.90.1150.10">
    <property type="entry name" value="Aspartate Aminotransferase, domain 1"/>
    <property type="match status" value="1"/>
</dbReference>
<dbReference type="InterPro" id="IPR050106">
    <property type="entry name" value="HistidinolP_aminotransfase"/>
</dbReference>
<keyword evidence="3" id="KW-0663">Pyridoxal phosphate</keyword>
<dbReference type="CDD" id="cd00609">
    <property type="entry name" value="AAT_like"/>
    <property type="match status" value="1"/>
</dbReference>
<protein>
    <recommendedName>
        <fullName evidence="4">Aminotransferase class I/classII large domain-containing protein</fullName>
    </recommendedName>
</protein>
<dbReference type="AlphaFoldDB" id="A0A382DT95"/>
<dbReference type="PANTHER" id="PTHR43643">
    <property type="entry name" value="HISTIDINOL-PHOSPHATE AMINOTRANSFERASE 2"/>
    <property type="match status" value="1"/>
</dbReference>
<evidence type="ECO:0000259" key="4">
    <source>
        <dbReference type="Pfam" id="PF00155"/>
    </source>
</evidence>
<proteinExistence type="predicted"/>
<feature type="non-terminal residue" evidence="5">
    <location>
        <position position="296"/>
    </location>
</feature>
<dbReference type="GO" id="GO:0030170">
    <property type="term" value="F:pyridoxal phosphate binding"/>
    <property type="evidence" value="ECO:0007669"/>
    <property type="project" value="InterPro"/>
</dbReference>
<organism evidence="5">
    <name type="scientific">marine metagenome</name>
    <dbReference type="NCBI Taxonomy" id="408172"/>
    <lineage>
        <taxon>unclassified sequences</taxon>
        <taxon>metagenomes</taxon>
        <taxon>ecological metagenomes</taxon>
    </lineage>
</organism>